<keyword evidence="3" id="KW-1185">Reference proteome</keyword>
<feature type="compositionally biased region" description="Polar residues" evidence="1">
    <location>
        <begin position="1"/>
        <end position="23"/>
    </location>
</feature>
<evidence type="ECO:0000256" key="1">
    <source>
        <dbReference type="SAM" id="MobiDB-lite"/>
    </source>
</evidence>
<organism evidence="2 3">
    <name type="scientific">Schizothecium vesticola</name>
    <dbReference type="NCBI Taxonomy" id="314040"/>
    <lineage>
        <taxon>Eukaryota</taxon>
        <taxon>Fungi</taxon>
        <taxon>Dikarya</taxon>
        <taxon>Ascomycota</taxon>
        <taxon>Pezizomycotina</taxon>
        <taxon>Sordariomycetes</taxon>
        <taxon>Sordariomycetidae</taxon>
        <taxon>Sordariales</taxon>
        <taxon>Schizotheciaceae</taxon>
        <taxon>Schizothecium</taxon>
    </lineage>
</organism>
<proteinExistence type="predicted"/>
<accession>A0AA40FBJ7</accession>
<dbReference type="AlphaFoldDB" id="A0AA40FBJ7"/>
<comment type="caution">
    <text evidence="2">The sequence shown here is derived from an EMBL/GenBank/DDBJ whole genome shotgun (WGS) entry which is preliminary data.</text>
</comment>
<dbReference type="Proteomes" id="UP001172155">
    <property type="component" value="Unassembled WGS sequence"/>
</dbReference>
<dbReference type="EMBL" id="JAUKUD010000001">
    <property type="protein sequence ID" value="KAK0754760.1"/>
    <property type="molecule type" value="Genomic_DNA"/>
</dbReference>
<gene>
    <name evidence="2" type="ORF">B0T18DRAFT_44640</name>
</gene>
<name>A0AA40FBJ7_9PEZI</name>
<sequence>MQQSATLSNESASQPLIAVSTSPARGKGHGTRFGAIQTSSNQSGKPPCWETYGIRIQAEASSNPTSNLLLTVPAPSKRSGPRHILPRQLLDSLATFLAAARPLYALVSFGGVFEAIDLAPLLHDECRRWECRVLGLAILFPHFPTTNRSCKRVDRRGSSLHHDRESKSSLLRRVWHAAHHHTAACIPVICQFPHFPVKRPESQ</sequence>
<evidence type="ECO:0000313" key="3">
    <source>
        <dbReference type="Proteomes" id="UP001172155"/>
    </source>
</evidence>
<evidence type="ECO:0000313" key="2">
    <source>
        <dbReference type="EMBL" id="KAK0754760.1"/>
    </source>
</evidence>
<feature type="region of interest" description="Disordered" evidence="1">
    <location>
        <begin position="1"/>
        <end position="44"/>
    </location>
</feature>
<protein>
    <submittedName>
        <fullName evidence="2">Uncharacterized protein</fullName>
    </submittedName>
</protein>
<reference evidence="2" key="1">
    <citation type="submission" date="2023-06" db="EMBL/GenBank/DDBJ databases">
        <title>Genome-scale phylogeny and comparative genomics of the fungal order Sordariales.</title>
        <authorList>
            <consortium name="Lawrence Berkeley National Laboratory"/>
            <person name="Hensen N."/>
            <person name="Bonometti L."/>
            <person name="Westerberg I."/>
            <person name="Brannstrom I.O."/>
            <person name="Guillou S."/>
            <person name="Cros-Aarteil S."/>
            <person name="Calhoun S."/>
            <person name="Haridas S."/>
            <person name="Kuo A."/>
            <person name="Mondo S."/>
            <person name="Pangilinan J."/>
            <person name="Riley R."/>
            <person name="LaButti K."/>
            <person name="Andreopoulos B."/>
            <person name="Lipzen A."/>
            <person name="Chen C."/>
            <person name="Yanf M."/>
            <person name="Daum C."/>
            <person name="Ng V."/>
            <person name="Clum A."/>
            <person name="Steindorff A."/>
            <person name="Ohm R."/>
            <person name="Martin F."/>
            <person name="Silar P."/>
            <person name="Natvig D."/>
            <person name="Lalanne C."/>
            <person name="Gautier V."/>
            <person name="Ament-velasquez S.L."/>
            <person name="Kruys A."/>
            <person name="Hutchinson M.I."/>
            <person name="Powell A.J."/>
            <person name="Barry K."/>
            <person name="Miller A.N."/>
            <person name="Grigoriev I.V."/>
            <person name="Debuchy R."/>
            <person name="Gladieux P."/>
            <person name="Thoren M.H."/>
            <person name="Johannesson H."/>
        </authorList>
    </citation>
    <scope>NUCLEOTIDE SEQUENCE</scope>
    <source>
        <strain evidence="2">SMH3187-1</strain>
    </source>
</reference>